<dbReference type="InterPro" id="IPR043138">
    <property type="entry name" value="GGT_lsub"/>
</dbReference>
<dbReference type="PRINTS" id="PR01210">
    <property type="entry name" value="GGTRANSPTASE"/>
</dbReference>
<comment type="caution">
    <text evidence="5">The sequence shown here is derived from an EMBL/GenBank/DDBJ whole genome shotgun (WGS) entry which is preliminary data.</text>
</comment>
<comment type="catalytic activity">
    <reaction evidence="1 4">
        <text>an S-substituted glutathione + H2O = an S-substituted L-cysteinylglycine + L-glutamate</text>
        <dbReference type="Rhea" id="RHEA:59468"/>
        <dbReference type="ChEBI" id="CHEBI:15377"/>
        <dbReference type="ChEBI" id="CHEBI:29985"/>
        <dbReference type="ChEBI" id="CHEBI:90779"/>
        <dbReference type="ChEBI" id="CHEBI:143103"/>
        <dbReference type="EC" id="3.4.19.13"/>
    </reaction>
</comment>
<dbReference type="InterPro" id="IPR029055">
    <property type="entry name" value="Ntn_hydrolases_N"/>
</dbReference>
<dbReference type="RefSeq" id="WP_305103255.1">
    <property type="nucleotide sequence ID" value="NZ_JAUTWS010000006.1"/>
</dbReference>
<protein>
    <recommendedName>
        <fullName evidence="4">Glutathione hydrolase proenzyme</fullName>
        <ecNumber evidence="4">2.3.2.2</ecNumber>
        <ecNumber evidence="4">3.4.19.13</ecNumber>
    </recommendedName>
    <component>
        <recommendedName>
            <fullName evidence="4">Glutathione hydrolase large chain</fullName>
        </recommendedName>
    </component>
    <component>
        <recommendedName>
            <fullName evidence="4">Glutathione hydrolase small chain</fullName>
        </recommendedName>
    </component>
</protein>
<dbReference type="Gene3D" id="1.10.246.130">
    <property type="match status" value="1"/>
</dbReference>
<comment type="PTM">
    <text evidence="4">Cleaved by autocatalysis into a large and a small subunit.</text>
</comment>
<comment type="catalytic activity">
    <reaction evidence="2 4">
        <text>glutathione + H2O = L-cysteinylglycine + L-glutamate</text>
        <dbReference type="Rhea" id="RHEA:28807"/>
        <dbReference type="ChEBI" id="CHEBI:15377"/>
        <dbReference type="ChEBI" id="CHEBI:29985"/>
        <dbReference type="ChEBI" id="CHEBI:57925"/>
        <dbReference type="ChEBI" id="CHEBI:61694"/>
        <dbReference type="EC" id="3.4.19.13"/>
    </reaction>
</comment>
<dbReference type="EC" id="2.3.2.2" evidence="4"/>
<dbReference type="PANTHER" id="PTHR43881:SF5">
    <property type="entry name" value="GAMMA-GLUTAMYLTRANSPEPTIDASE"/>
    <property type="match status" value="1"/>
</dbReference>
<dbReference type="Pfam" id="PF01019">
    <property type="entry name" value="G_glu_transpept"/>
    <property type="match status" value="1"/>
</dbReference>
<reference evidence="5 6" key="1">
    <citation type="submission" date="2023-08" db="EMBL/GenBank/DDBJ databases">
        <title>The draft genome sequence of Paracraurococcus sp. LOR1-02.</title>
        <authorList>
            <person name="Kingkaew E."/>
            <person name="Tanasupawat S."/>
        </authorList>
    </citation>
    <scope>NUCLEOTIDE SEQUENCE [LARGE SCALE GENOMIC DNA]</scope>
    <source>
        <strain evidence="5 6">LOR1-02</strain>
    </source>
</reference>
<dbReference type="PANTHER" id="PTHR43881">
    <property type="entry name" value="GAMMA-GLUTAMYLTRANSPEPTIDASE (AFU_ORTHOLOGUE AFUA_4G13580)"/>
    <property type="match status" value="1"/>
</dbReference>
<dbReference type="InterPro" id="IPR043137">
    <property type="entry name" value="GGT_ssub_C"/>
</dbReference>
<dbReference type="Proteomes" id="UP001243009">
    <property type="component" value="Unassembled WGS sequence"/>
</dbReference>
<comment type="subunit">
    <text evidence="4">This enzyme consists of two polypeptide chains, which are synthesized in precursor form from a single polypeptide.</text>
</comment>
<evidence type="ECO:0000256" key="3">
    <source>
        <dbReference type="ARBA" id="ARBA00047417"/>
    </source>
</evidence>
<evidence type="ECO:0000256" key="1">
    <source>
        <dbReference type="ARBA" id="ARBA00001049"/>
    </source>
</evidence>
<dbReference type="GO" id="GO:0103068">
    <property type="term" value="F:leukotriene C4 gamma-glutamyl transferase activity"/>
    <property type="evidence" value="ECO:0007669"/>
    <property type="project" value="UniProtKB-EC"/>
</dbReference>
<dbReference type="SUPFAM" id="SSF56235">
    <property type="entry name" value="N-terminal nucleophile aminohydrolases (Ntn hydrolases)"/>
    <property type="match status" value="1"/>
</dbReference>
<evidence type="ECO:0000313" key="6">
    <source>
        <dbReference type="Proteomes" id="UP001243009"/>
    </source>
</evidence>
<name>A0ABT9DWV2_9PROT</name>
<dbReference type="InterPro" id="IPR052896">
    <property type="entry name" value="GGT-like_enzyme"/>
</dbReference>
<dbReference type="Gene3D" id="3.60.20.40">
    <property type="match status" value="1"/>
</dbReference>
<proteinExistence type="inferred from homology"/>
<keyword evidence="4" id="KW-0865">Zymogen</keyword>
<keyword evidence="4 5" id="KW-0012">Acyltransferase</keyword>
<dbReference type="NCBIfam" id="TIGR00066">
    <property type="entry name" value="g_glut_trans"/>
    <property type="match status" value="1"/>
</dbReference>
<gene>
    <name evidence="5" type="primary">ggt</name>
    <name evidence="5" type="ORF">Q7A36_08525</name>
</gene>
<evidence type="ECO:0000256" key="2">
    <source>
        <dbReference type="ARBA" id="ARBA00001089"/>
    </source>
</evidence>
<sequence>MHPALRAHRPLIMGRRGAVATNHPVATQAGLDVLRAGGTAVDATIAVSLVLGVVEPGMSGLGGDGFFNLHLADGQALCVNATGAAPLAATPEAYRDGIPVAGPRSASTPGLLAGLGLLYARHGTLPWARLVAPAKAAAREGFAVTHHYRHFANDCLAKLRTSPGSRARFLADGAVPALGDVIVQPELAETLAEIAAEGAGCFYQGGLARRLAAGIARDGGPVAEADLAACSAELQAPISVPFRGFEVRQTPPNSTGFTFLQMLRILDCFDLGAHDLDSAALIHLMVEAKKLAFLDREVWGADPRGLDIPLERLLSAEHAAALAARIDPAHASDLPVRPEQAGDTTYFCVVDAAGNAVSAIQSINSAFGSGVTAGDTGILMNNRMAYWHLQDGHPNRLRPGMRVRHTMNAPMVFKDGRLWAVFGTPGADNQVQVNLQVMVAMAVFGLDPQQALEAPRWTSSQPGQAANYPHAGDATLTLEAGLGAAAEQLRAWGHKVAVVPPLEGPCSVEAIRLLENGVRMAGSDPRRDGWAAAY</sequence>
<keyword evidence="6" id="KW-1185">Reference proteome</keyword>
<keyword evidence="4" id="KW-0378">Hydrolase</keyword>
<comment type="pathway">
    <text evidence="4">Sulfur metabolism; glutathione metabolism.</text>
</comment>
<keyword evidence="4 5" id="KW-0808">Transferase</keyword>
<organism evidence="5 6">
    <name type="scientific">Paracraurococcus lichenis</name>
    <dbReference type="NCBI Taxonomy" id="3064888"/>
    <lineage>
        <taxon>Bacteria</taxon>
        <taxon>Pseudomonadati</taxon>
        <taxon>Pseudomonadota</taxon>
        <taxon>Alphaproteobacteria</taxon>
        <taxon>Acetobacterales</taxon>
        <taxon>Roseomonadaceae</taxon>
        <taxon>Paracraurococcus</taxon>
    </lineage>
</organism>
<dbReference type="EMBL" id="JAUTWS010000006">
    <property type="protein sequence ID" value="MDO9708385.1"/>
    <property type="molecule type" value="Genomic_DNA"/>
</dbReference>
<evidence type="ECO:0000256" key="4">
    <source>
        <dbReference type="RuleBase" id="RU368036"/>
    </source>
</evidence>
<evidence type="ECO:0000313" key="5">
    <source>
        <dbReference type="EMBL" id="MDO9708385.1"/>
    </source>
</evidence>
<dbReference type="InterPro" id="IPR000101">
    <property type="entry name" value="GGT_peptidase"/>
</dbReference>
<comment type="similarity">
    <text evidence="4">Belongs to the gamma-glutamyltransferase family.</text>
</comment>
<dbReference type="EC" id="3.4.19.13" evidence="4"/>
<accession>A0ABT9DWV2</accession>
<keyword evidence="4" id="KW-0317">Glutathione biosynthesis</keyword>
<comment type="catalytic activity">
    <reaction evidence="3 4">
        <text>an N-terminal (5-L-glutamyl)-[peptide] + an alpha-amino acid = 5-L-glutamyl amino acid + an N-terminal L-alpha-aminoacyl-[peptide]</text>
        <dbReference type="Rhea" id="RHEA:23904"/>
        <dbReference type="Rhea" id="RHEA-COMP:9780"/>
        <dbReference type="Rhea" id="RHEA-COMP:9795"/>
        <dbReference type="ChEBI" id="CHEBI:77644"/>
        <dbReference type="ChEBI" id="CHEBI:78597"/>
        <dbReference type="ChEBI" id="CHEBI:78599"/>
        <dbReference type="ChEBI" id="CHEBI:78608"/>
        <dbReference type="EC" id="2.3.2.2"/>
    </reaction>
</comment>